<evidence type="ECO:0000313" key="2">
    <source>
        <dbReference type="EMBL" id="RAK50956.1"/>
    </source>
</evidence>
<name>A0A328A9W7_9CAUL</name>
<dbReference type="AlphaFoldDB" id="A0A328A9W7"/>
<keyword evidence="3" id="KW-1185">Reference proteome</keyword>
<gene>
    <name evidence="2" type="ORF">DJ018_17495</name>
</gene>
<dbReference type="Proteomes" id="UP000249725">
    <property type="component" value="Unassembled WGS sequence"/>
</dbReference>
<evidence type="ECO:0000313" key="3">
    <source>
        <dbReference type="Proteomes" id="UP000249725"/>
    </source>
</evidence>
<reference evidence="3" key="1">
    <citation type="submission" date="2018-05" db="EMBL/GenBank/DDBJ databases">
        <authorList>
            <person name="Li X."/>
        </authorList>
    </citation>
    <scope>NUCLEOTIDE SEQUENCE [LARGE SCALE GENOMIC DNA]</scope>
    <source>
        <strain evidence="3">YIM 73061</strain>
    </source>
</reference>
<evidence type="ECO:0000256" key="1">
    <source>
        <dbReference type="SAM" id="SignalP"/>
    </source>
</evidence>
<feature type="signal peptide" evidence="1">
    <location>
        <begin position="1"/>
        <end position="20"/>
    </location>
</feature>
<feature type="chain" id="PRO_5016261436" evidence="1">
    <location>
        <begin position="21"/>
        <end position="239"/>
    </location>
</feature>
<sequence>MPAALALMLMLAASSQPKPAPFPTVQGPGGALVTAPTFSLPEGGKAVVAGKGSSETQILEEPDAVFHPRSGVRLPRVHKGCRLSFVAPLTDKSGRPDSFARGLMAEYDCTPSADLTQVEISLEVNAPQLRKKDPQALTRIASQINQSLAQVDRSQCVPAFTSPNPMQAGLTATQCGIRWDDPRDPAHRSYGAATVAYGRGASFVRFSRRCVDAQCGPSAVALAAFVDSFDLRGLQSPES</sequence>
<proteinExistence type="predicted"/>
<protein>
    <submittedName>
        <fullName evidence="2">Uncharacterized protein</fullName>
    </submittedName>
</protein>
<comment type="caution">
    <text evidence="2">The sequence shown here is derived from an EMBL/GenBank/DDBJ whole genome shotgun (WGS) entry which is preliminary data.</text>
</comment>
<dbReference type="RefSeq" id="WP_111516266.1">
    <property type="nucleotide sequence ID" value="NZ_QFYR01000005.1"/>
</dbReference>
<dbReference type="EMBL" id="QFYR01000005">
    <property type="protein sequence ID" value="RAK50956.1"/>
    <property type="molecule type" value="Genomic_DNA"/>
</dbReference>
<keyword evidence="1" id="KW-0732">Signal</keyword>
<organism evidence="2 3">
    <name type="scientific">Phenylobacterium deserti</name>
    <dbReference type="NCBI Taxonomy" id="1914756"/>
    <lineage>
        <taxon>Bacteria</taxon>
        <taxon>Pseudomonadati</taxon>
        <taxon>Pseudomonadota</taxon>
        <taxon>Alphaproteobacteria</taxon>
        <taxon>Caulobacterales</taxon>
        <taxon>Caulobacteraceae</taxon>
        <taxon>Phenylobacterium</taxon>
    </lineage>
</organism>
<accession>A0A328A9W7</accession>